<proteinExistence type="predicted"/>
<sequence>MGNRCRPIFKSLRFAVLVLFGFLLFSLIPAPQSVQWLSEWPAPVGPAGLAQTAPNPVLQQSTQQSAQQLVQQGVERYQAGDIAAALPLWQAALSIYQDSQQLEQAAIVLENLARAHQQIGQVSEALTYWQQAVDIYRQLGHLQQAGRMLTEQAQALSRLGQNRQAIALLCGDGTTCSVNSAVALAQQNNDDIGTAAALGSLGEAYRLIGDYNRAIQVLQQALAVVETLEQPTYRLATLNSLGNAHVSLAQLSYRRANSAEQRGDRQEATQRRQIGQQADRQALSYFQQGLILAESDSGRSSSPTSSQLRVLLSSVAPFYRTDQPDAAKAAVQQALQLWQTLPDSQTKAYAAIDLAHLLQPSTVTQRVSPLQCLAEAVAPEAAQLLQQAIEISQRIGDRRAESFGLGELGHLYECQTNYTQALNLTQKARWAADQDLLAKDSLYLWEWQTGRILQAQKRQEAAITAYERAIATLETIRGDLLSANRDLQYDFRDTIDPLYRELVALRLEQGGTQSAPTSLQQQANVSQALETLDSLKLAELQNYFGDNCIVVAPTQATVANLGADQNTAVFNSVILTDRTAIIVSLPQGKQQIHWIELEQDTISNTINEYRRELERDYKVFDPRYAETLYDWIVAPFADTLEQAQISTLVFIQDGILRSVPMAALYNAKTQQFLVETYAIATTPSLTLTDAKPLERENLKALALGLTQSTTIDTRSFSSLDNVAGEISEVERQLPGSKPLLDQEFTRERIKQELEQEAYPVVHIATHGEFGTEPEDTFLVTGNAQKLTITELDQLLRAAKYRDRIELLALTACQTATGDDRAALGLAGVAIQAGAKSALASLWFADDATTAKIAAQFYGYLKNSTDSRAAALQKAQIEVIRAGGTTARPAYWAPFILIGNWL</sequence>
<organism evidence="3">
    <name type="scientific">Leptolyngbya sp. NK1-12</name>
    <dbReference type="NCBI Taxonomy" id="2547451"/>
    <lineage>
        <taxon>Bacteria</taxon>
        <taxon>Bacillati</taxon>
        <taxon>Cyanobacteriota</taxon>
        <taxon>Cyanophyceae</taxon>
        <taxon>Leptolyngbyales</taxon>
        <taxon>Leptolyngbyaceae</taxon>
        <taxon>Leptolyngbya group</taxon>
        <taxon>Leptolyngbya</taxon>
    </lineage>
</organism>
<name>A0AA97AKH0_9CYAN</name>
<accession>A0AA97AKH0</accession>
<dbReference type="Pfam" id="PF13424">
    <property type="entry name" value="TPR_12"/>
    <property type="match status" value="1"/>
</dbReference>
<dbReference type="Gene3D" id="1.25.40.10">
    <property type="entry name" value="Tetratricopeptide repeat domain"/>
    <property type="match status" value="3"/>
</dbReference>
<dbReference type="AlphaFoldDB" id="A0AA97AKH0"/>
<evidence type="ECO:0000259" key="2">
    <source>
        <dbReference type="Pfam" id="PF12770"/>
    </source>
</evidence>
<feature type="repeat" description="TPR" evidence="1">
    <location>
        <begin position="195"/>
        <end position="228"/>
    </location>
</feature>
<dbReference type="InterPro" id="IPR024983">
    <property type="entry name" value="CHAT_dom"/>
</dbReference>
<keyword evidence="1" id="KW-0802">TPR repeat</keyword>
<dbReference type="EMBL" id="CP053587">
    <property type="protein sequence ID" value="WNZ27839.1"/>
    <property type="molecule type" value="Genomic_DNA"/>
</dbReference>
<evidence type="ECO:0000256" key="1">
    <source>
        <dbReference type="PROSITE-ProRule" id="PRU00339"/>
    </source>
</evidence>
<dbReference type="PROSITE" id="PS50005">
    <property type="entry name" value="TPR"/>
    <property type="match status" value="1"/>
</dbReference>
<dbReference type="Pfam" id="PF14938">
    <property type="entry name" value="SNAP"/>
    <property type="match status" value="1"/>
</dbReference>
<dbReference type="PANTHER" id="PTHR10098">
    <property type="entry name" value="RAPSYN-RELATED"/>
    <property type="match status" value="1"/>
</dbReference>
<gene>
    <name evidence="3" type="ORF">HJG54_33985</name>
</gene>
<dbReference type="RefSeq" id="WP_316436341.1">
    <property type="nucleotide sequence ID" value="NZ_CP053587.1"/>
</dbReference>
<protein>
    <submittedName>
        <fullName evidence="3">CHAT domain-containing protein</fullName>
    </submittedName>
</protein>
<dbReference type="Pfam" id="PF12770">
    <property type="entry name" value="CHAT"/>
    <property type="match status" value="1"/>
</dbReference>
<dbReference type="SUPFAM" id="SSF48452">
    <property type="entry name" value="TPR-like"/>
    <property type="match status" value="3"/>
</dbReference>
<reference evidence="3" key="1">
    <citation type="submission" date="2020-05" db="EMBL/GenBank/DDBJ databases">
        <authorList>
            <person name="Zhu T."/>
            <person name="Keshari N."/>
            <person name="Lu X."/>
        </authorList>
    </citation>
    <scope>NUCLEOTIDE SEQUENCE</scope>
    <source>
        <strain evidence="3">NK1-12</strain>
    </source>
</reference>
<feature type="domain" description="CHAT" evidence="2">
    <location>
        <begin position="623"/>
        <end position="899"/>
    </location>
</feature>
<dbReference type="InterPro" id="IPR011990">
    <property type="entry name" value="TPR-like_helical_dom_sf"/>
</dbReference>
<dbReference type="PANTHER" id="PTHR10098:SF112">
    <property type="entry name" value="SLR0380 PROTEIN"/>
    <property type="match status" value="1"/>
</dbReference>
<evidence type="ECO:0000313" key="3">
    <source>
        <dbReference type="EMBL" id="WNZ27839.1"/>
    </source>
</evidence>
<dbReference type="InterPro" id="IPR019734">
    <property type="entry name" value="TPR_rpt"/>
</dbReference>
<dbReference type="SMART" id="SM00028">
    <property type="entry name" value="TPR"/>
    <property type="match status" value="5"/>
</dbReference>